<dbReference type="SUPFAM" id="SSF55729">
    <property type="entry name" value="Acyl-CoA N-acyltransferases (Nat)"/>
    <property type="match status" value="1"/>
</dbReference>
<evidence type="ECO:0000313" key="1">
    <source>
        <dbReference type="EMBL" id="KAG8237502.1"/>
    </source>
</evidence>
<organism evidence="1 2">
    <name type="scientific">Ladona fulva</name>
    <name type="common">Scarce chaser dragonfly</name>
    <name type="synonym">Libellula fulva</name>
    <dbReference type="NCBI Taxonomy" id="123851"/>
    <lineage>
        <taxon>Eukaryota</taxon>
        <taxon>Metazoa</taxon>
        <taxon>Ecdysozoa</taxon>
        <taxon>Arthropoda</taxon>
        <taxon>Hexapoda</taxon>
        <taxon>Insecta</taxon>
        <taxon>Pterygota</taxon>
        <taxon>Palaeoptera</taxon>
        <taxon>Odonata</taxon>
        <taxon>Epiprocta</taxon>
        <taxon>Anisoptera</taxon>
        <taxon>Libelluloidea</taxon>
        <taxon>Libellulidae</taxon>
        <taxon>Ladona</taxon>
    </lineage>
</organism>
<accession>A0A8K0P8X2</accession>
<protein>
    <submittedName>
        <fullName evidence="1">Uncharacterized protein</fullName>
    </submittedName>
</protein>
<dbReference type="OrthoDB" id="9975416at2759"/>
<comment type="caution">
    <text evidence="1">The sequence shown here is derived from an EMBL/GenBank/DDBJ whole genome shotgun (WGS) entry which is preliminary data.</text>
</comment>
<name>A0A8K0P8X2_LADFU</name>
<proteinExistence type="predicted"/>
<dbReference type="EMBL" id="KZ309178">
    <property type="protein sequence ID" value="KAG8237502.1"/>
    <property type="molecule type" value="Genomic_DNA"/>
</dbReference>
<dbReference type="PANTHER" id="PTHR13170">
    <property type="entry name" value="O-GLCNACASE"/>
    <property type="match status" value="1"/>
</dbReference>
<reference evidence="1" key="1">
    <citation type="submission" date="2013-04" db="EMBL/GenBank/DDBJ databases">
        <authorList>
            <person name="Qu J."/>
            <person name="Murali S.C."/>
            <person name="Bandaranaike D."/>
            <person name="Bellair M."/>
            <person name="Blankenburg K."/>
            <person name="Chao H."/>
            <person name="Dinh H."/>
            <person name="Doddapaneni H."/>
            <person name="Downs B."/>
            <person name="Dugan-Rocha S."/>
            <person name="Elkadiri S."/>
            <person name="Gnanaolivu R.D."/>
            <person name="Hernandez B."/>
            <person name="Javaid M."/>
            <person name="Jayaseelan J.C."/>
            <person name="Lee S."/>
            <person name="Li M."/>
            <person name="Ming W."/>
            <person name="Munidasa M."/>
            <person name="Muniz J."/>
            <person name="Nguyen L."/>
            <person name="Ongeri F."/>
            <person name="Osuji N."/>
            <person name="Pu L.-L."/>
            <person name="Puazo M."/>
            <person name="Qu C."/>
            <person name="Quiroz J."/>
            <person name="Raj R."/>
            <person name="Weissenberger G."/>
            <person name="Xin Y."/>
            <person name="Zou X."/>
            <person name="Han Y."/>
            <person name="Richards S."/>
            <person name="Worley K."/>
            <person name="Muzny D."/>
            <person name="Gibbs R."/>
        </authorList>
    </citation>
    <scope>NUCLEOTIDE SEQUENCE</scope>
    <source>
        <strain evidence="1">Sampled in the wild</strain>
    </source>
</reference>
<gene>
    <name evidence="1" type="ORF">J437_LFUL017536</name>
</gene>
<dbReference type="Gene3D" id="3.40.630.30">
    <property type="match status" value="1"/>
</dbReference>
<dbReference type="GO" id="GO:0016231">
    <property type="term" value="F:beta-N-acetylglucosaminidase activity"/>
    <property type="evidence" value="ECO:0007669"/>
    <property type="project" value="TreeGrafter"/>
</dbReference>
<dbReference type="AlphaFoldDB" id="A0A8K0P8X2"/>
<sequence>MVTPKGILVWLLEELPAYNLNINVGQRRLCLHCEGFSKGWKEAYMSGEQEPWVFRGGLTADLQRLIPVDSSNDLFVYKAPDMPSGKMYKVRPCMPTDAASVYDVCRRTCSDGMDGSSVFNDMPNLIGDKLVGAFLTLSPEFCFAVEECGDDCFDDGTSLHGGNTAMPCRVVGYAVAALDARQFYRRLEMAWLPEMCDKYPRPEKAESESFTPAEEIIEGLHTWKEDVPDVILAQHPSLIATSILNTVLDQSVAKHLVTILLAALRANGSFGCFTELSIRDKYTIEFYSKLGFVELGRGTREDIIYLGRTY</sequence>
<reference evidence="1" key="2">
    <citation type="submission" date="2017-10" db="EMBL/GenBank/DDBJ databases">
        <title>Ladona fulva Genome sequencing and assembly.</title>
        <authorList>
            <person name="Murali S."/>
            <person name="Richards S."/>
            <person name="Bandaranaike D."/>
            <person name="Bellair M."/>
            <person name="Blankenburg K."/>
            <person name="Chao H."/>
            <person name="Dinh H."/>
            <person name="Doddapaneni H."/>
            <person name="Dugan-Rocha S."/>
            <person name="Elkadiri S."/>
            <person name="Gnanaolivu R."/>
            <person name="Hernandez B."/>
            <person name="Skinner E."/>
            <person name="Javaid M."/>
            <person name="Lee S."/>
            <person name="Li M."/>
            <person name="Ming W."/>
            <person name="Munidasa M."/>
            <person name="Muniz J."/>
            <person name="Nguyen L."/>
            <person name="Hughes D."/>
            <person name="Osuji N."/>
            <person name="Pu L.-L."/>
            <person name="Puazo M."/>
            <person name="Qu C."/>
            <person name="Quiroz J."/>
            <person name="Raj R."/>
            <person name="Weissenberger G."/>
            <person name="Xin Y."/>
            <person name="Zou X."/>
            <person name="Han Y."/>
            <person name="Worley K."/>
            <person name="Muzny D."/>
            <person name="Gibbs R."/>
        </authorList>
    </citation>
    <scope>NUCLEOTIDE SEQUENCE</scope>
    <source>
        <strain evidence="1">Sampled in the wild</strain>
    </source>
</reference>
<dbReference type="Gene3D" id="1.20.58.240">
    <property type="entry name" value="STAT, domain 1"/>
    <property type="match status" value="1"/>
</dbReference>
<dbReference type="PANTHER" id="PTHR13170:SF16">
    <property type="entry name" value="PROTEIN O-GLCNACASE"/>
    <property type="match status" value="1"/>
</dbReference>
<dbReference type="InterPro" id="IPR016181">
    <property type="entry name" value="Acyl_CoA_acyltransferase"/>
</dbReference>
<dbReference type="GO" id="GO:0009100">
    <property type="term" value="P:glycoprotein metabolic process"/>
    <property type="evidence" value="ECO:0007669"/>
    <property type="project" value="TreeGrafter"/>
</dbReference>
<dbReference type="InterPro" id="IPR051822">
    <property type="entry name" value="Glycosyl_Hydrolase_84"/>
</dbReference>
<keyword evidence="2" id="KW-1185">Reference proteome</keyword>
<dbReference type="Proteomes" id="UP000792457">
    <property type="component" value="Unassembled WGS sequence"/>
</dbReference>
<evidence type="ECO:0000313" key="2">
    <source>
        <dbReference type="Proteomes" id="UP000792457"/>
    </source>
</evidence>